<dbReference type="STRING" id="1301915.JH146_1301"/>
<sequence>MVADVDEIIRFLSSILALLIFTISIIAYHRERRKKLFLVSLAFFFYALKGFLKISDIFIPQKGDFIEIFANLLDFIILALFFMAIIMDK</sequence>
<keyword evidence="1" id="KW-0472">Membrane</keyword>
<accession>A0A076LI29</accession>
<evidence type="ECO:0000313" key="2">
    <source>
        <dbReference type="EMBL" id="AIJ06143.1"/>
    </source>
</evidence>
<dbReference type="KEGG" id="mjh:JH146_1301"/>
<evidence type="ECO:0000313" key="3">
    <source>
        <dbReference type="Proteomes" id="UP000028781"/>
    </source>
</evidence>
<dbReference type="AlphaFoldDB" id="A0A076LI29"/>
<evidence type="ECO:0000256" key="1">
    <source>
        <dbReference type="SAM" id="Phobius"/>
    </source>
</evidence>
<dbReference type="OrthoDB" id="137668at2157"/>
<organism evidence="2 3">
    <name type="scientific">Methanocaldococcus bathoardescens</name>
    <dbReference type="NCBI Taxonomy" id="1301915"/>
    <lineage>
        <taxon>Archaea</taxon>
        <taxon>Methanobacteriati</taxon>
        <taxon>Methanobacteriota</taxon>
        <taxon>Methanomada group</taxon>
        <taxon>Methanococci</taxon>
        <taxon>Methanococcales</taxon>
        <taxon>Methanocaldococcaceae</taxon>
        <taxon>Methanocaldococcus</taxon>
    </lineage>
</organism>
<protein>
    <submittedName>
        <fullName evidence="2">Uncharacterized protein</fullName>
    </submittedName>
</protein>
<feature type="transmembrane region" description="Helical" evidence="1">
    <location>
        <begin position="36"/>
        <end position="59"/>
    </location>
</feature>
<keyword evidence="3" id="KW-1185">Reference proteome</keyword>
<proteinExistence type="predicted"/>
<dbReference type="GeneID" id="24891927"/>
<dbReference type="RefSeq" id="WP_048202246.1">
    <property type="nucleotide sequence ID" value="NZ_CP009149.1"/>
</dbReference>
<dbReference type="HOGENOM" id="CLU_2447667_0_0_2"/>
<gene>
    <name evidence="2" type="ORF">JH146_1301</name>
</gene>
<dbReference type="Proteomes" id="UP000028781">
    <property type="component" value="Chromosome"/>
</dbReference>
<dbReference type="EMBL" id="CP009149">
    <property type="protein sequence ID" value="AIJ06143.1"/>
    <property type="molecule type" value="Genomic_DNA"/>
</dbReference>
<name>A0A076LI29_9EURY</name>
<keyword evidence="1" id="KW-0812">Transmembrane</keyword>
<feature type="transmembrane region" description="Helical" evidence="1">
    <location>
        <begin position="65"/>
        <end position="86"/>
    </location>
</feature>
<feature type="transmembrane region" description="Helical" evidence="1">
    <location>
        <begin position="12"/>
        <end position="29"/>
    </location>
</feature>
<reference evidence="2 3" key="1">
    <citation type="journal article" date="2015" name="Int. J. Syst. Evol. Microbiol.">
        <title>M ethanocaldococcus bathoardescens sp. nov., a hyperthermophilic methanogen isolated from a volcanically active deep-sea hydrothermal vent.</title>
        <authorList>
            <person name="Stewart L.C."/>
            <person name="Jung J.H."/>
            <person name="Kim Y.T."/>
            <person name="Kwon S.W."/>
            <person name="Park C.S."/>
            <person name="Holden J.F."/>
        </authorList>
    </citation>
    <scope>NUCLEOTIDE SEQUENCE [LARGE SCALE GENOMIC DNA]</scope>
    <source>
        <strain evidence="2 3">JH146</strain>
    </source>
</reference>
<keyword evidence="1" id="KW-1133">Transmembrane helix</keyword>